<reference evidence="1 2" key="1">
    <citation type="submission" date="2024-09" db="EMBL/GenBank/DDBJ databases">
        <title>Rethinking Asexuality: The Enigmatic Case of Functional Sexual Genes in Lepraria (Stereocaulaceae).</title>
        <authorList>
            <person name="Doellman M."/>
            <person name="Sun Y."/>
            <person name="Barcenas-Pena A."/>
            <person name="Lumbsch H.T."/>
            <person name="Grewe F."/>
        </authorList>
    </citation>
    <scope>NUCLEOTIDE SEQUENCE [LARGE SCALE GENOMIC DNA]</scope>
    <source>
        <strain evidence="1 2">Grewe 0041</strain>
    </source>
</reference>
<proteinExistence type="predicted"/>
<sequence length="118" mass="12793">MYLPFTQFIAEAVPSGVAGHTEGANIANKPLTSDMLQCLQIDGLHPSSSFNGTQFLTTRFNDTKYEIVTGGAKIEVFRNETAFYIGTCISFKSNVLIPDLPFTGGILHLFDHPAATPP</sequence>
<evidence type="ECO:0000313" key="1">
    <source>
        <dbReference type="EMBL" id="KAL2053468.1"/>
    </source>
</evidence>
<organism evidence="1 2">
    <name type="scientific">Lepraria finkii</name>
    <dbReference type="NCBI Taxonomy" id="1340010"/>
    <lineage>
        <taxon>Eukaryota</taxon>
        <taxon>Fungi</taxon>
        <taxon>Dikarya</taxon>
        <taxon>Ascomycota</taxon>
        <taxon>Pezizomycotina</taxon>
        <taxon>Lecanoromycetes</taxon>
        <taxon>OSLEUM clade</taxon>
        <taxon>Lecanoromycetidae</taxon>
        <taxon>Lecanorales</taxon>
        <taxon>Lecanorineae</taxon>
        <taxon>Stereocaulaceae</taxon>
        <taxon>Lepraria</taxon>
    </lineage>
</organism>
<gene>
    <name evidence="1" type="ORF">ABVK25_006119</name>
</gene>
<dbReference type="Proteomes" id="UP001590951">
    <property type="component" value="Unassembled WGS sequence"/>
</dbReference>
<protein>
    <submittedName>
        <fullName evidence="1">Uncharacterized protein</fullName>
    </submittedName>
</protein>
<comment type="caution">
    <text evidence="1">The sequence shown here is derived from an EMBL/GenBank/DDBJ whole genome shotgun (WGS) entry which is preliminary data.</text>
</comment>
<evidence type="ECO:0000313" key="2">
    <source>
        <dbReference type="Proteomes" id="UP001590951"/>
    </source>
</evidence>
<accession>A0ABR4BC47</accession>
<name>A0ABR4BC47_9LECA</name>
<dbReference type="EMBL" id="JBHFEH010000020">
    <property type="protein sequence ID" value="KAL2053468.1"/>
    <property type="molecule type" value="Genomic_DNA"/>
</dbReference>
<keyword evidence="2" id="KW-1185">Reference proteome</keyword>